<sequence length="305" mass="35226">MMNSFLINTTFLNTVSKLRKHFDNTQVSEIRITPTTIKCYNKEGQNVDIFFGKDITTIPMKKARLPLLLEDIRIKNISDYLLKEIVGEYLEVRANDYSLLLLEAYKVHKEELKLESLAYNNSQEHQSSLLPQPLVSIGLSEPSKVQKDVTPSTQESNVDTNSLLSGLSAKSLFARNDKRVRGYNKNEVLNLLLNTEVHSPELKKLLRYTLDKHSRLGLGSGQSRTRNYDDSRFLYLVSCLKDIPRWAYVISESENEKISETSMKRRRVTDYDRSIIYSRNSELETVDREIQALMINSAKKYLTFN</sequence>
<dbReference type="Proteomes" id="UP000789405">
    <property type="component" value="Unassembled WGS sequence"/>
</dbReference>
<organism evidence="1 2">
    <name type="scientific">Dentiscutata erythropus</name>
    <dbReference type="NCBI Taxonomy" id="1348616"/>
    <lineage>
        <taxon>Eukaryota</taxon>
        <taxon>Fungi</taxon>
        <taxon>Fungi incertae sedis</taxon>
        <taxon>Mucoromycota</taxon>
        <taxon>Glomeromycotina</taxon>
        <taxon>Glomeromycetes</taxon>
        <taxon>Diversisporales</taxon>
        <taxon>Gigasporaceae</taxon>
        <taxon>Dentiscutata</taxon>
    </lineage>
</organism>
<comment type="caution">
    <text evidence="1">The sequence shown here is derived from an EMBL/GenBank/DDBJ whole genome shotgun (WGS) entry which is preliminary data.</text>
</comment>
<reference evidence="1" key="1">
    <citation type="submission" date="2021-06" db="EMBL/GenBank/DDBJ databases">
        <authorList>
            <person name="Kallberg Y."/>
            <person name="Tangrot J."/>
            <person name="Rosling A."/>
        </authorList>
    </citation>
    <scope>NUCLEOTIDE SEQUENCE</scope>
    <source>
        <strain evidence="1">MA453B</strain>
    </source>
</reference>
<dbReference type="OrthoDB" id="2482719at2759"/>
<gene>
    <name evidence="1" type="ORF">DERYTH_LOCUS10324</name>
</gene>
<dbReference type="AlphaFoldDB" id="A0A9N9DWK6"/>
<name>A0A9N9DWK6_9GLOM</name>
<evidence type="ECO:0000313" key="2">
    <source>
        <dbReference type="Proteomes" id="UP000789405"/>
    </source>
</evidence>
<keyword evidence="2" id="KW-1185">Reference proteome</keyword>
<evidence type="ECO:0000313" key="1">
    <source>
        <dbReference type="EMBL" id="CAG8653704.1"/>
    </source>
</evidence>
<proteinExistence type="predicted"/>
<accession>A0A9N9DWK6</accession>
<dbReference type="EMBL" id="CAJVPY010005962">
    <property type="protein sequence ID" value="CAG8653704.1"/>
    <property type="molecule type" value="Genomic_DNA"/>
</dbReference>
<protein>
    <submittedName>
        <fullName evidence="1">19127_t:CDS:1</fullName>
    </submittedName>
</protein>